<dbReference type="OrthoDB" id="3234222at2"/>
<evidence type="ECO:0000313" key="2">
    <source>
        <dbReference type="Proteomes" id="UP000175684"/>
    </source>
</evidence>
<evidence type="ECO:0000313" key="1">
    <source>
        <dbReference type="EMBL" id="OFA34584.1"/>
    </source>
</evidence>
<gene>
    <name evidence="1" type="ORF">BBK15_07255</name>
</gene>
<proteinExistence type="predicted"/>
<dbReference type="RefSeq" id="WP_070122801.1">
    <property type="nucleotide sequence ID" value="NZ_MAXD01000006.1"/>
</dbReference>
<organism evidence="1 2">
    <name type="scientific">Bifidobacterium adolescentis</name>
    <dbReference type="NCBI Taxonomy" id="1680"/>
    <lineage>
        <taxon>Bacteria</taxon>
        <taxon>Bacillati</taxon>
        <taxon>Actinomycetota</taxon>
        <taxon>Actinomycetes</taxon>
        <taxon>Bifidobacteriales</taxon>
        <taxon>Bifidobacteriaceae</taxon>
        <taxon>Bifidobacterium</taxon>
    </lineage>
</organism>
<sequence>MPSKTPSRPEGEKWFEWPLTAASVGMTAAELIGELYETISALNRDRGWNLTMVAPARFGEIVIDREAGCLRAKCAWKAKDPSQLGPEPAGYVRGE</sequence>
<accession>A0A1E7XZ06</accession>
<protein>
    <submittedName>
        <fullName evidence="1">Uncharacterized protein</fullName>
    </submittedName>
</protein>
<reference evidence="1 2" key="1">
    <citation type="submission" date="2016-07" db="EMBL/GenBank/DDBJ databases">
        <title>Draft Genome Sequence of Bifidobacterium adolescentis strain Km 4.</title>
        <authorList>
            <person name="Danilenko V.N."/>
        </authorList>
    </citation>
    <scope>NUCLEOTIDE SEQUENCE [LARGE SCALE GENOMIC DNA]</scope>
    <source>
        <strain evidence="1 2">Km 4</strain>
    </source>
</reference>
<comment type="caution">
    <text evidence="1">The sequence shown here is derived from an EMBL/GenBank/DDBJ whole genome shotgun (WGS) entry which is preliminary data.</text>
</comment>
<dbReference type="EMBL" id="MAXD01000006">
    <property type="protein sequence ID" value="OFA34584.1"/>
    <property type="molecule type" value="Genomic_DNA"/>
</dbReference>
<name>A0A1E7XZ06_BIFAD</name>
<dbReference type="Proteomes" id="UP000175684">
    <property type="component" value="Unassembled WGS sequence"/>
</dbReference>
<dbReference type="AlphaFoldDB" id="A0A1E7XZ06"/>